<accession>A0AAV2PAV3</accession>
<gene>
    <name evidence="1" type="ORF">LPLAT_LOCUS14705</name>
</gene>
<protein>
    <submittedName>
        <fullName evidence="1">Uncharacterized protein</fullName>
    </submittedName>
</protein>
<keyword evidence="2" id="KW-1185">Reference proteome</keyword>
<evidence type="ECO:0000313" key="2">
    <source>
        <dbReference type="Proteomes" id="UP001497644"/>
    </source>
</evidence>
<name>A0AAV2PAV3_9HYME</name>
<dbReference type="EMBL" id="OZ034832">
    <property type="protein sequence ID" value="CAL1689877.1"/>
    <property type="molecule type" value="Genomic_DNA"/>
</dbReference>
<dbReference type="AlphaFoldDB" id="A0AAV2PAV3"/>
<organism evidence="1 2">
    <name type="scientific">Lasius platythorax</name>
    <dbReference type="NCBI Taxonomy" id="488582"/>
    <lineage>
        <taxon>Eukaryota</taxon>
        <taxon>Metazoa</taxon>
        <taxon>Ecdysozoa</taxon>
        <taxon>Arthropoda</taxon>
        <taxon>Hexapoda</taxon>
        <taxon>Insecta</taxon>
        <taxon>Pterygota</taxon>
        <taxon>Neoptera</taxon>
        <taxon>Endopterygota</taxon>
        <taxon>Hymenoptera</taxon>
        <taxon>Apocrita</taxon>
        <taxon>Aculeata</taxon>
        <taxon>Formicoidea</taxon>
        <taxon>Formicidae</taxon>
        <taxon>Formicinae</taxon>
        <taxon>Lasius</taxon>
        <taxon>Lasius</taxon>
    </lineage>
</organism>
<reference evidence="1" key="1">
    <citation type="submission" date="2024-04" db="EMBL/GenBank/DDBJ databases">
        <authorList>
            <consortium name="Molecular Ecology Group"/>
        </authorList>
    </citation>
    <scope>NUCLEOTIDE SEQUENCE</scope>
</reference>
<sequence>MPEHRHLASYNIPAQRTSLSRHRGTMGLENAASRVLNFIPNRTNATPAESSRNFLICGAKGVVRISEKFYRALLTSAVDDNGGERKGFET</sequence>
<proteinExistence type="predicted"/>
<dbReference type="Proteomes" id="UP001497644">
    <property type="component" value="Chromosome 9"/>
</dbReference>
<evidence type="ECO:0000313" key="1">
    <source>
        <dbReference type="EMBL" id="CAL1689877.1"/>
    </source>
</evidence>